<evidence type="ECO:0000313" key="1">
    <source>
        <dbReference type="EMBL" id="MFD2649605.1"/>
    </source>
</evidence>
<dbReference type="RefSeq" id="WP_386835176.1">
    <property type="nucleotide sequence ID" value="NZ_JBHUNP010000001.1"/>
</dbReference>
<dbReference type="Proteomes" id="UP001597521">
    <property type="component" value="Unassembled WGS sequence"/>
</dbReference>
<evidence type="ECO:0000313" key="2">
    <source>
        <dbReference type="Proteomes" id="UP001597521"/>
    </source>
</evidence>
<name>A0ABW5QPM2_9HYPH</name>
<dbReference type="EMBL" id="JBHUNP010000001">
    <property type="protein sequence ID" value="MFD2649605.1"/>
    <property type="molecule type" value="Genomic_DNA"/>
</dbReference>
<sequence length="63" mass="6931">MEPNKTALERAFELARSGRFSTTYAVKSAVGAEGYSVSQITGRTLMKQLREIIQANQPSTKPN</sequence>
<comment type="caution">
    <text evidence="1">The sequence shown here is derived from an EMBL/GenBank/DDBJ whole genome shotgun (WGS) entry which is preliminary data.</text>
</comment>
<proteinExistence type="predicted"/>
<reference evidence="2" key="1">
    <citation type="journal article" date="2019" name="Int. J. Syst. Evol. Microbiol.">
        <title>The Global Catalogue of Microorganisms (GCM) 10K type strain sequencing project: providing services to taxonomists for standard genome sequencing and annotation.</title>
        <authorList>
            <consortium name="The Broad Institute Genomics Platform"/>
            <consortium name="The Broad Institute Genome Sequencing Center for Infectious Disease"/>
            <person name="Wu L."/>
            <person name="Ma J."/>
        </authorList>
    </citation>
    <scope>NUCLEOTIDE SEQUENCE [LARGE SCALE GENOMIC DNA]</scope>
    <source>
        <strain evidence="2">CCM 7427</strain>
    </source>
</reference>
<evidence type="ECO:0008006" key="3">
    <source>
        <dbReference type="Google" id="ProtNLM"/>
    </source>
</evidence>
<organism evidence="1 2">
    <name type="scientific">Devosia albogilva</name>
    <dbReference type="NCBI Taxonomy" id="429726"/>
    <lineage>
        <taxon>Bacteria</taxon>
        <taxon>Pseudomonadati</taxon>
        <taxon>Pseudomonadota</taxon>
        <taxon>Alphaproteobacteria</taxon>
        <taxon>Hyphomicrobiales</taxon>
        <taxon>Devosiaceae</taxon>
        <taxon>Devosia</taxon>
    </lineage>
</organism>
<protein>
    <recommendedName>
        <fullName evidence="3">KfrA N-terminal DNA-binding domain-containing protein</fullName>
    </recommendedName>
</protein>
<keyword evidence="2" id="KW-1185">Reference proteome</keyword>
<accession>A0ABW5QPM2</accession>
<gene>
    <name evidence="1" type="ORF">ACFSX5_17600</name>
</gene>